<sequence>MGYKPINEALNECKSLFNDELKLPYKVPPLNFTLQLGRCSQIDGTNDTFEIEYLNEELPSNHYMIMVRPSENGMKLRNKKIKYTYQLKDESSAYYATEVVNGFNLLVFERDGWQYILSIDKRATNKVTPRVLVNIANSFL</sequence>
<name>A0ABU5IWC5_9BACI</name>
<gene>
    <name evidence="1" type="ORF">SM124_06770</name>
</gene>
<dbReference type="RefSeq" id="WP_322445740.1">
    <property type="nucleotide sequence ID" value="NZ_JAXOFX010000003.1"/>
</dbReference>
<keyword evidence="2" id="KW-1185">Reference proteome</keyword>
<proteinExistence type="predicted"/>
<comment type="caution">
    <text evidence="1">The sequence shown here is derived from an EMBL/GenBank/DDBJ whole genome shotgun (WGS) entry which is preliminary data.</text>
</comment>
<accession>A0ABU5IWC5</accession>
<dbReference type="Proteomes" id="UP001290455">
    <property type="component" value="Unassembled WGS sequence"/>
</dbReference>
<dbReference type="EMBL" id="JAXOFX010000003">
    <property type="protein sequence ID" value="MDZ5471447.1"/>
    <property type="molecule type" value="Genomic_DNA"/>
</dbReference>
<reference evidence="1 2" key="1">
    <citation type="submission" date="2023-11" db="EMBL/GenBank/DDBJ databases">
        <title>Bacillus jintuensis, isolated from a mudflat on the Beibu Gulf coast.</title>
        <authorList>
            <person name="Li M."/>
        </authorList>
    </citation>
    <scope>NUCLEOTIDE SEQUENCE [LARGE SCALE GENOMIC DNA]</scope>
    <source>
        <strain evidence="1 2">31A1R</strain>
    </source>
</reference>
<evidence type="ECO:0000313" key="2">
    <source>
        <dbReference type="Proteomes" id="UP001290455"/>
    </source>
</evidence>
<protein>
    <submittedName>
        <fullName evidence="1">Uncharacterized protein</fullName>
    </submittedName>
</protein>
<evidence type="ECO:0000313" key="1">
    <source>
        <dbReference type="EMBL" id="MDZ5471447.1"/>
    </source>
</evidence>
<organism evidence="1 2">
    <name type="scientific">Robertmurraya mangrovi</name>
    <dbReference type="NCBI Taxonomy" id="3098077"/>
    <lineage>
        <taxon>Bacteria</taxon>
        <taxon>Bacillati</taxon>
        <taxon>Bacillota</taxon>
        <taxon>Bacilli</taxon>
        <taxon>Bacillales</taxon>
        <taxon>Bacillaceae</taxon>
        <taxon>Robertmurraya</taxon>
    </lineage>
</organism>